<dbReference type="RefSeq" id="WP_205725078.1">
    <property type="nucleotide sequence ID" value="NZ_JAFHKR010000038.1"/>
</dbReference>
<dbReference type="EMBL" id="JAFHKR010000038">
    <property type="protein sequence ID" value="MBN3554017.1"/>
    <property type="molecule type" value="Genomic_DNA"/>
</dbReference>
<comment type="caution">
    <text evidence="1">The sequence shown here is derived from an EMBL/GenBank/DDBJ whole genome shotgun (WGS) entry which is preliminary data.</text>
</comment>
<organism evidence="1 2">
    <name type="scientific">Fictibacillus nanhaiensis</name>
    <dbReference type="NCBI Taxonomy" id="742169"/>
    <lineage>
        <taxon>Bacteria</taxon>
        <taxon>Bacillati</taxon>
        <taxon>Bacillota</taxon>
        <taxon>Bacilli</taxon>
        <taxon>Bacillales</taxon>
        <taxon>Fictibacillaceae</taxon>
        <taxon>Fictibacillus</taxon>
    </lineage>
</organism>
<dbReference type="Proteomes" id="UP001296923">
    <property type="component" value="Unassembled WGS sequence"/>
</dbReference>
<evidence type="ECO:0000313" key="2">
    <source>
        <dbReference type="Proteomes" id="UP001296923"/>
    </source>
</evidence>
<name>A0ABS2ZPC3_9BACL</name>
<gene>
    <name evidence="1" type="ORF">JYA63_07070</name>
</gene>
<proteinExistence type="predicted"/>
<protein>
    <submittedName>
        <fullName evidence="1">Uncharacterized protein</fullName>
    </submittedName>
</protein>
<keyword evidence="2" id="KW-1185">Reference proteome</keyword>
<evidence type="ECO:0000313" key="1">
    <source>
        <dbReference type="EMBL" id="MBN3554017.1"/>
    </source>
</evidence>
<sequence>MAEPWTLEQQDYLVKAIPQYRSTIKGYKDELNKARKLTRSFAEELLKSTPSLQHRSIGSIEQRLPYLDNLLVGALEKEAYAIKDRHLYQTQRREDSSVDPNRCNARHTYNGFLK</sequence>
<reference evidence="1 2" key="1">
    <citation type="submission" date="2021-01" db="EMBL/GenBank/DDBJ databases">
        <title>Genome Sequencing of Type Strains.</title>
        <authorList>
            <person name="Lemaire J.F."/>
            <person name="Inderbitzin P."/>
            <person name="Collins S.B."/>
            <person name="Wespe N."/>
            <person name="Knight-Connoni V."/>
        </authorList>
    </citation>
    <scope>NUCLEOTIDE SEQUENCE [LARGE SCALE GENOMIC DNA]</scope>
    <source>
        <strain evidence="1 2">DSM 23009</strain>
    </source>
</reference>
<accession>A0ABS2ZPC3</accession>